<dbReference type="EMBL" id="LSYS01003169">
    <property type="protein sequence ID" value="OPJ83399.1"/>
    <property type="molecule type" value="Genomic_DNA"/>
</dbReference>
<comment type="caution">
    <text evidence="1">The sequence shown here is derived from an EMBL/GenBank/DDBJ whole genome shotgun (WGS) entry which is preliminary data.</text>
</comment>
<sequence length="110" mass="12873">MPWVLESLYAYHVHFTHPSSTLWLPHKDILQHFRFHAQSTFDLSVYTDTRYPLVPKEFFSSLQKQPPPHNSESISTKIQPLDYNDDTTKQQELGNDVLSLEVHAMTLESF</sequence>
<protein>
    <submittedName>
        <fullName evidence="1">Uncharacterized protein</fullName>
    </submittedName>
</protein>
<reference evidence="1 2" key="1">
    <citation type="submission" date="2016-02" db="EMBL/GenBank/DDBJ databases">
        <title>Band-tailed pigeon sequencing and assembly.</title>
        <authorList>
            <person name="Soares A.E."/>
            <person name="Novak B.J."/>
            <person name="Rice E.S."/>
            <person name="O'Connell B."/>
            <person name="Chang D."/>
            <person name="Weber S."/>
            <person name="Shapiro B."/>
        </authorList>
    </citation>
    <scope>NUCLEOTIDE SEQUENCE [LARGE SCALE GENOMIC DNA]</scope>
    <source>
        <strain evidence="1">BTP2013</strain>
        <tissue evidence="1">Blood</tissue>
    </source>
</reference>
<evidence type="ECO:0000313" key="2">
    <source>
        <dbReference type="Proteomes" id="UP000190648"/>
    </source>
</evidence>
<gene>
    <name evidence="1" type="ORF">AV530_006300</name>
</gene>
<organism evidence="1 2">
    <name type="scientific">Patagioenas fasciata monilis</name>
    <dbReference type="NCBI Taxonomy" id="372326"/>
    <lineage>
        <taxon>Eukaryota</taxon>
        <taxon>Metazoa</taxon>
        <taxon>Chordata</taxon>
        <taxon>Craniata</taxon>
        <taxon>Vertebrata</taxon>
        <taxon>Euteleostomi</taxon>
        <taxon>Archelosauria</taxon>
        <taxon>Archosauria</taxon>
        <taxon>Dinosauria</taxon>
        <taxon>Saurischia</taxon>
        <taxon>Theropoda</taxon>
        <taxon>Coelurosauria</taxon>
        <taxon>Aves</taxon>
        <taxon>Neognathae</taxon>
        <taxon>Neoaves</taxon>
        <taxon>Columbimorphae</taxon>
        <taxon>Columbiformes</taxon>
        <taxon>Columbidae</taxon>
        <taxon>Patagioenas</taxon>
    </lineage>
</organism>
<accession>A0A1V4KG04</accession>
<keyword evidence="2" id="KW-1185">Reference proteome</keyword>
<dbReference type="AlphaFoldDB" id="A0A1V4KG04"/>
<proteinExistence type="predicted"/>
<dbReference type="Proteomes" id="UP000190648">
    <property type="component" value="Unassembled WGS sequence"/>
</dbReference>
<evidence type="ECO:0000313" key="1">
    <source>
        <dbReference type="EMBL" id="OPJ83399.1"/>
    </source>
</evidence>
<name>A0A1V4KG04_PATFA</name>